<proteinExistence type="predicted"/>
<accession>A0AAV4TLM4</accession>
<evidence type="ECO:0000313" key="3">
    <source>
        <dbReference type="Proteomes" id="UP001054837"/>
    </source>
</evidence>
<protein>
    <submittedName>
        <fullName evidence="2">Uncharacterized protein</fullName>
    </submittedName>
</protein>
<dbReference type="AlphaFoldDB" id="A0AAV4TLM4"/>
<feature type="compositionally biased region" description="Basic and acidic residues" evidence="1">
    <location>
        <begin position="59"/>
        <end position="82"/>
    </location>
</feature>
<keyword evidence="3" id="KW-1185">Reference proteome</keyword>
<name>A0AAV4TLM4_9ARAC</name>
<dbReference type="EMBL" id="BPLQ01009653">
    <property type="protein sequence ID" value="GIY45657.1"/>
    <property type="molecule type" value="Genomic_DNA"/>
</dbReference>
<comment type="caution">
    <text evidence="2">The sequence shown here is derived from an EMBL/GenBank/DDBJ whole genome shotgun (WGS) entry which is preliminary data.</text>
</comment>
<sequence length="119" mass="14109">MEYSRKLILVLEDRFEVADQLTDLDNKMQEIIRTKGLPEREKMNQYLQFLQKFVKIHPPRQERTEKDSEKEEDVKSDSEKKDSITTKILKAAPVRYLNTARNILDCIKEKPSILSWTPD</sequence>
<organism evidence="2 3">
    <name type="scientific">Caerostris darwini</name>
    <dbReference type="NCBI Taxonomy" id="1538125"/>
    <lineage>
        <taxon>Eukaryota</taxon>
        <taxon>Metazoa</taxon>
        <taxon>Ecdysozoa</taxon>
        <taxon>Arthropoda</taxon>
        <taxon>Chelicerata</taxon>
        <taxon>Arachnida</taxon>
        <taxon>Araneae</taxon>
        <taxon>Araneomorphae</taxon>
        <taxon>Entelegynae</taxon>
        <taxon>Araneoidea</taxon>
        <taxon>Araneidae</taxon>
        <taxon>Caerostris</taxon>
    </lineage>
</organism>
<evidence type="ECO:0000256" key="1">
    <source>
        <dbReference type="SAM" id="MobiDB-lite"/>
    </source>
</evidence>
<dbReference type="Proteomes" id="UP001054837">
    <property type="component" value="Unassembled WGS sequence"/>
</dbReference>
<evidence type="ECO:0000313" key="2">
    <source>
        <dbReference type="EMBL" id="GIY45657.1"/>
    </source>
</evidence>
<reference evidence="2 3" key="1">
    <citation type="submission" date="2021-06" db="EMBL/GenBank/DDBJ databases">
        <title>Caerostris darwini draft genome.</title>
        <authorList>
            <person name="Kono N."/>
            <person name="Arakawa K."/>
        </authorList>
    </citation>
    <scope>NUCLEOTIDE SEQUENCE [LARGE SCALE GENOMIC DNA]</scope>
</reference>
<feature type="region of interest" description="Disordered" evidence="1">
    <location>
        <begin position="57"/>
        <end position="82"/>
    </location>
</feature>
<gene>
    <name evidence="2" type="primary">AVEN_226935_1</name>
    <name evidence="2" type="ORF">CDAR_576521</name>
</gene>